<comment type="function">
    <text evidence="3">NDH-1 shuttles electrons from NADH, via FMN and iron-sulfur (Fe-S) centers, to quinones in the respiratory chain. The immediate electron acceptor for the enzyme in this species is believed to be ubiquinone. Couples the redox reaction to proton translocation (for every two electrons transferred, four hydrogen ions are translocated across the cytoplasmic membrane), and thus conserves the redox energy in a proton gradient.</text>
</comment>
<evidence type="ECO:0000256" key="2">
    <source>
        <dbReference type="ARBA" id="ARBA00022448"/>
    </source>
</evidence>
<protein>
    <recommendedName>
        <fullName evidence="3">NADH-quinone oxidoreductase subunit C</fullName>
        <ecNumber evidence="3">7.1.1.-</ecNumber>
    </recommendedName>
    <alternativeName>
        <fullName evidence="3">NADH dehydrogenase I subunit C</fullName>
    </alternativeName>
    <alternativeName>
        <fullName evidence="3">NDH-1 subunit C</fullName>
    </alternativeName>
</protein>
<accession>A0A915XKZ3</accession>
<keyword evidence="8" id="KW-1185">Reference proteome</keyword>
<organism evidence="7 8">
    <name type="scientific">Desulfolithobacter dissulfuricans</name>
    <dbReference type="NCBI Taxonomy" id="2795293"/>
    <lineage>
        <taxon>Bacteria</taxon>
        <taxon>Pseudomonadati</taxon>
        <taxon>Thermodesulfobacteriota</taxon>
        <taxon>Desulfobulbia</taxon>
        <taxon>Desulfobulbales</taxon>
        <taxon>Desulfobulbaceae</taxon>
        <taxon>Desulfolithobacter</taxon>
    </lineage>
</organism>
<dbReference type="InterPro" id="IPR020396">
    <property type="entry name" value="NADH_UbQ_OxRdtase_CS"/>
</dbReference>
<evidence type="ECO:0000256" key="5">
    <source>
        <dbReference type="RuleBase" id="RU003582"/>
    </source>
</evidence>
<dbReference type="InterPro" id="IPR037232">
    <property type="entry name" value="NADH_quin_OxRdtase_su_C/D-like"/>
</dbReference>
<dbReference type="PROSITE" id="PS00542">
    <property type="entry name" value="COMPLEX1_30K"/>
    <property type="match status" value="1"/>
</dbReference>
<comment type="similarity">
    <text evidence="1 3 4">Belongs to the complex I 30 kDa subunit family.</text>
</comment>
<dbReference type="PANTHER" id="PTHR10884:SF14">
    <property type="entry name" value="NADH DEHYDROGENASE [UBIQUINONE] IRON-SULFUR PROTEIN 3, MITOCHONDRIAL"/>
    <property type="match status" value="1"/>
</dbReference>
<evidence type="ECO:0000256" key="4">
    <source>
        <dbReference type="RuleBase" id="RU003456"/>
    </source>
</evidence>
<dbReference type="SUPFAM" id="SSF143243">
    <property type="entry name" value="Nqo5-like"/>
    <property type="match status" value="1"/>
</dbReference>
<comment type="subcellular location">
    <subcellularLocation>
        <location evidence="3">Cell membrane</location>
        <topology evidence="3">Peripheral membrane protein</topology>
        <orientation evidence="3">Cytoplasmic side</orientation>
    </subcellularLocation>
</comment>
<name>A0A915XKZ3_9BACT</name>
<keyword evidence="3 4" id="KW-1278">Translocase</keyword>
<dbReference type="Pfam" id="PF00329">
    <property type="entry name" value="Complex1_30kDa"/>
    <property type="match status" value="1"/>
</dbReference>
<dbReference type="InterPro" id="IPR010218">
    <property type="entry name" value="NADH_DH_suC"/>
</dbReference>
<dbReference type="NCBIfam" id="TIGR01961">
    <property type="entry name" value="NuoC_fam"/>
    <property type="match status" value="1"/>
</dbReference>
<sequence>MEQMEIARQLEQRFPDEILEIYEYQRQVGVLVRRQRIVEICRYLKETPELRLDHLMCLCGVDNLKRPGNENLLRFEVVYNLYSVGHRHSIKLRAQIPEDEPEIDSVTPVWCGADWPERECYDLMGIRFRGHPDMRRILLPDTWEGHPLRKEYPLRGEAEWPEFDVLRQKVVELRKYDFHPGDGDQNGSCSKGDRQ</sequence>
<keyword evidence="3 4" id="KW-0520">NAD</keyword>
<comment type="subunit">
    <text evidence="3">NDH-1 is composed of 14 different subunits. Subunits NuoB, C, D, E, F, and G constitute the peripheral sector of the complex.</text>
</comment>
<feature type="domain" description="NADH:ubiquinone oxidoreductase 30kDa subunit" evidence="6">
    <location>
        <begin position="31"/>
        <end position="157"/>
    </location>
</feature>
<dbReference type="EC" id="7.1.1.-" evidence="3"/>
<proteinExistence type="inferred from homology"/>
<evidence type="ECO:0000256" key="3">
    <source>
        <dbReference type="HAMAP-Rule" id="MF_01357"/>
    </source>
</evidence>
<dbReference type="Gene3D" id="3.30.460.80">
    <property type="entry name" value="NADH:ubiquinone oxidoreductase, 30kDa subunit"/>
    <property type="match status" value="1"/>
</dbReference>
<keyword evidence="3" id="KW-1003">Cell membrane</keyword>
<dbReference type="InterPro" id="IPR001268">
    <property type="entry name" value="NADH_UbQ_OxRdtase_30kDa_su"/>
</dbReference>
<keyword evidence="3" id="KW-0472">Membrane</keyword>
<dbReference type="GO" id="GO:0005886">
    <property type="term" value="C:plasma membrane"/>
    <property type="evidence" value="ECO:0007669"/>
    <property type="project" value="UniProtKB-SubCell"/>
</dbReference>
<keyword evidence="3 5" id="KW-0874">Quinone</keyword>
<keyword evidence="2 3" id="KW-0813">Transport</keyword>
<dbReference type="GO" id="GO:0048038">
    <property type="term" value="F:quinone binding"/>
    <property type="evidence" value="ECO:0007669"/>
    <property type="project" value="UniProtKB-KW"/>
</dbReference>
<dbReference type="EMBL" id="AP024233">
    <property type="protein sequence ID" value="BCO10677.1"/>
    <property type="molecule type" value="Genomic_DNA"/>
</dbReference>
<dbReference type="PANTHER" id="PTHR10884">
    <property type="entry name" value="NADH DEHYDROGENASE UBIQUINONE IRON-SULFUR PROTEIN 3"/>
    <property type="match status" value="1"/>
</dbReference>
<dbReference type="GO" id="GO:0050136">
    <property type="term" value="F:NADH dehydrogenase (quinone) (non-electrogenic) activity"/>
    <property type="evidence" value="ECO:0007669"/>
    <property type="project" value="UniProtKB-UniRule"/>
</dbReference>
<keyword evidence="3" id="KW-0830">Ubiquinone</keyword>
<dbReference type="AlphaFoldDB" id="A0A915XKZ3"/>
<dbReference type="Proteomes" id="UP001063350">
    <property type="component" value="Chromosome"/>
</dbReference>
<evidence type="ECO:0000259" key="6">
    <source>
        <dbReference type="Pfam" id="PF00329"/>
    </source>
</evidence>
<comment type="catalytic activity">
    <reaction evidence="3 5">
        <text>a quinone + NADH + 5 H(+)(in) = a quinol + NAD(+) + 4 H(+)(out)</text>
        <dbReference type="Rhea" id="RHEA:57888"/>
        <dbReference type="ChEBI" id="CHEBI:15378"/>
        <dbReference type="ChEBI" id="CHEBI:24646"/>
        <dbReference type="ChEBI" id="CHEBI:57540"/>
        <dbReference type="ChEBI" id="CHEBI:57945"/>
        <dbReference type="ChEBI" id="CHEBI:132124"/>
    </reaction>
</comment>
<dbReference type="KEGG" id="ddu:GF1_30530"/>
<reference evidence="7" key="1">
    <citation type="submission" date="2020-12" db="EMBL/GenBank/DDBJ databases">
        <title>Desulfobium dissulfuricans gen. nov., sp. nov., a novel mesophilic, sulfate-reducing bacterium isolated from a deep-sea hydrothermal vent.</title>
        <authorList>
            <person name="Hashimoto Y."/>
            <person name="Tame A."/>
            <person name="Sawayama S."/>
            <person name="Miyazaki J."/>
            <person name="Takai K."/>
            <person name="Nakagawa S."/>
        </authorList>
    </citation>
    <scope>NUCLEOTIDE SEQUENCE</scope>
    <source>
        <strain evidence="7">GF1</strain>
    </source>
</reference>
<evidence type="ECO:0000256" key="1">
    <source>
        <dbReference type="ARBA" id="ARBA00007569"/>
    </source>
</evidence>
<dbReference type="RefSeq" id="WP_267927397.1">
    <property type="nucleotide sequence ID" value="NZ_AP024233.1"/>
</dbReference>
<evidence type="ECO:0000313" key="7">
    <source>
        <dbReference type="EMBL" id="BCO10677.1"/>
    </source>
</evidence>
<dbReference type="GO" id="GO:0008137">
    <property type="term" value="F:NADH dehydrogenase (ubiquinone) activity"/>
    <property type="evidence" value="ECO:0007669"/>
    <property type="project" value="InterPro"/>
</dbReference>
<evidence type="ECO:0000313" key="8">
    <source>
        <dbReference type="Proteomes" id="UP001063350"/>
    </source>
</evidence>
<gene>
    <name evidence="3 7" type="primary">nuoC</name>
    <name evidence="7" type="ORF">GF1_30530</name>
</gene>
<dbReference type="HAMAP" id="MF_01357">
    <property type="entry name" value="NDH1_NuoC"/>
    <property type="match status" value="1"/>
</dbReference>